<name>A0A819JBY0_9BILA</name>
<keyword evidence="1" id="KW-0812">Transmembrane</keyword>
<evidence type="ECO:0000313" key="2">
    <source>
        <dbReference type="EMBL" id="CAF3931132.1"/>
    </source>
</evidence>
<accession>A0A819JBY0</accession>
<feature type="transmembrane region" description="Helical" evidence="1">
    <location>
        <begin position="6"/>
        <end position="25"/>
    </location>
</feature>
<reference evidence="2" key="1">
    <citation type="submission" date="2021-02" db="EMBL/GenBank/DDBJ databases">
        <authorList>
            <person name="Nowell W R."/>
        </authorList>
    </citation>
    <scope>NUCLEOTIDE SEQUENCE</scope>
</reference>
<keyword evidence="1" id="KW-1133">Transmembrane helix</keyword>
<evidence type="ECO:0000313" key="3">
    <source>
        <dbReference type="Proteomes" id="UP000663844"/>
    </source>
</evidence>
<keyword evidence="1" id="KW-0472">Membrane</keyword>
<proteinExistence type="predicted"/>
<gene>
    <name evidence="2" type="ORF">OXD698_LOCUS25582</name>
</gene>
<dbReference type="AlphaFoldDB" id="A0A819JBY0"/>
<dbReference type="EMBL" id="CAJOAZ010002461">
    <property type="protein sequence ID" value="CAF3931132.1"/>
    <property type="molecule type" value="Genomic_DNA"/>
</dbReference>
<sequence>MFLSYSYVQLTIFYFTALFGISLTAKQKIYYGEAELVQQLLTNNSQWTYVQQNADGFY</sequence>
<comment type="caution">
    <text evidence="2">The sequence shown here is derived from an EMBL/GenBank/DDBJ whole genome shotgun (WGS) entry which is preliminary data.</text>
</comment>
<dbReference type="Proteomes" id="UP000663844">
    <property type="component" value="Unassembled WGS sequence"/>
</dbReference>
<evidence type="ECO:0000256" key="1">
    <source>
        <dbReference type="SAM" id="Phobius"/>
    </source>
</evidence>
<organism evidence="2 3">
    <name type="scientific">Adineta steineri</name>
    <dbReference type="NCBI Taxonomy" id="433720"/>
    <lineage>
        <taxon>Eukaryota</taxon>
        <taxon>Metazoa</taxon>
        <taxon>Spiralia</taxon>
        <taxon>Gnathifera</taxon>
        <taxon>Rotifera</taxon>
        <taxon>Eurotatoria</taxon>
        <taxon>Bdelloidea</taxon>
        <taxon>Adinetida</taxon>
        <taxon>Adinetidae</taxon>
        <taxon>Adineta</taxon>
    </lineage>
</organism>
<feature type="non-terminal residue" evidence="2">
    <location>
        <position position="58"/>
    </location>
</feature>
<protein>
    <submittedName>
        <fullName evidence="2">Uncharacterized protein</fullName>
    </submittedName>
</protein>